<evidence type="ECO:0000313" key="3">
    <source>
        <dbReference type="Proteomes" id="UP000596661"/>
    </source>
</evidence>
<dbReference type="Gramene" id="evm.model.03.467">
    <property type="protein sequence ID" value="cds.evm.model.03.467"/>
    <property type="gene ID" value="evm.TU.03.467"/>
</dbReference>
<protein>
    <recommendedName>
        <fullName evidence="4">DUF4283 domain-containing protein</fullName>
    </recommendedName>
</protein>
<accession>A0A803P959</accession>
<keyword evidence="3" id="KW-1185">Reference proteome</keyword>
<dbReference type="Proteomes" id="UP000596661">
    <property type="component" value="Chromosome 3"/>
</dbReference>
<feature type="region of interest" description="Disordered" evidence="1">
    <location>
        <begin position="130"/>
        <end position="150"/>
    </location>
</feature>
<reference evidence="2" key="2">
    <citation type="submission" date="2021-03" db="UniProtKB">
        <authorList>
            <consortium name="EnsemblPlants"/>
        </authorList>
    </citation>
    <scope>IDENTIFICATION</scope>
</reference>
<name>A0A803P959_CANSA</name>
<reference evidence="2" key="1">
    <citation type="submission" date="2018-11" db="EMBL/GenBank/DDBJ databases">
        <authorList>
            <person name="Grassa J C."/>
        </authorList>
    </citation>
    <scope>NUCLEOTIDE SEQUENCE [LARGE SCALE GENOMIC DNA]</scope>
</reference>
<evidence type="ECO:0008006" key="4">
    <source>
        <dbReference type="Google" id="ProtNLM"/>
    </source>
</evidence>
<proteinExistence type="predicted"/>
<organism evidence="2 3">
    <name type="scientific">Cannabis sativa</name>
    <name type="common">Hemp</name>
    <name type="synonym">Marijuana</name>
    <dbReference type="NCBI Taxonomy" id="3483"/>
    <lineage>
        <taxon>Eukaryota</taxon>
        <taxon>Viridiplantae</taxon>
        <taxon>Streptophyta</taxon>
        <taxon>Embryophyta</taxon>
        <taxon>Tracheophyta</taxon>
        <taxon>Spermatophyta</taxon>
        <taxon>Magnoliopsida</taxon>
        <taxon>eudicotyledons</taxon>
        <taxon>Gunneridae</taxon>
        <taxon>Pentapetalae</taxon>
        <taxon>rosids</taxon>
        <taxon>fabids</taxon>
        <taxon>Rosales</taxon>
        <taxon>Cannabaceae</taxon>
        <taxon>Cannabis</taxon>
    </lineage>
</organism>
<evidence type="ECO:0000313" key="2">
    <source>
        <dbReference type="EnsemblPlants" id="cds.evm.model.03.467"/>
    </source>
</evidence>
<evidence type="ECO:0000256" key="1">
    <source>
        <dbReference type="SAM" id="MobiDB-lite"/>
    </source>
</evidence>
<dbReference type="AlphaFoldDB" id="A0A803P959"/>
<dbReference type="EnsemblPlants" id="evm.model.03.467">
    <property type="protein sequence ID" value="cds.evm.model.03.467"/>
    <property type="gene ID" value="evm.TU.03.467"/>
</dbReference>
<sequence length="150" mass="16999">MPWPSWLTPTEVKFDKSPFWVRISGIPPFYWTKTDLEELAAKVSPNDKLPKYIDFERGSFGMGTDTRETRRQLLGKRRLVEQVMEELPATNEIRVSHFSMVTLPGVGEVCPLEDTATLVVPQGHENLLVLDPQNDKHDGDSTIGPKHRAS</sequence>
<dbReference type="EMBL" id="UZAU01000255">
    <property type="status" value="NOT_ANNOTATED_CDS"/>
    <property type="molecule type" value="Genomic_DNA"/>
</dbReference>